<keyword evidence="3" id="KW-1185">Reference proteome</keyword>
<evidence type="ECO:0000313" key="2">
    <source>
        <dbReference type="EMBL" id="CAG9762538.1"/>
    </source>
</evidence>
<evidence type="ECO:0000313" key="3">
    <source>
        <dbReference type="Proteomes" id="UP001152799"/>
    </source>
</evidence>
<dbReference type="AlphaFoldDB" id="A0A9N9QKN3"/>
<dbReference type="Proteomes" id="UP001152799">
    <property type="component" value="Chromosome 11"/>
</dbReference>
<accession>A0A9N9QKN3</accession>
<feature type="domain" description="DUF4806" evidence="1">
    <location>
        <begin position="112"/>
        <end position="200"/>
    </location>
</feature>
<dbReference type="EMBL" id="OU892287">
    <property type="protein sequence ID" value="CAG9762538.1"/>
    <property type="molecule type" value="Genomic_DNA"/>
</dbReference>
<sequence>MSDFFKVVYIKELKEVEPMPCRWEDKKILHWPASKKAWIKYTCEVKQSNIMLFNHALSAADGICENSFTEEERDELKQLIDLKFSVIAIKLDHIDERLGVCGLPPEKDHDTNILFPLNDIHKVQELEQKLNIAEFKAKIFGHFRRVNETGLFWKSACYKLCGFLFTKSLLTNYSWTGLSRTSAVKGPFNKYGNILDLFYKVVHYSDNSFNYSQRDLLFRDGVLKHGITRLNGSNKKKTLL</sequence>
<dbReference type="OrthoDB" id="7334331at2759"/>
<dbReference type="InterPro" id="IPR032071">
    <property type="entry name" value="DUF4806"/>
</dbReference>
<gene>
    <name evidence="2" type="ORF">CEUTPL_LOCUS3217</name>
</gene>
<evidence type="ECO:0000259" key="1">
    <source>
        <dbReference type="Pfam" id="PF16064"/>
    </source>
</evidence>
<name>A0A9N9QKN3_9CUCU</name>
<dbReference type="Pfam" id="PF16064">
    <property type="entry name" value="DUF4806"/>
    <property type="match status" value="1"/>
</dbReference>
<protein>
    <recommendedName>
        <fullName evidence="1">DUF4806 domain-containing protein</fullName>
    </recommendedName>
</protein>
<organism evidence="2 3">
    <name type="scientific">Ceutorhynchus assimilis</name>
    <name type="common">cabbage seed weevil</name>
    <dbReference type="NCBI Taxonomy" id="467358"/>
    <lineage>
        <taxon>Eukaryota</taxon>
        <taxon>Metazoa</taxon>
        <taxon>Ecdysozoa</taxon>
        <taxon>Arthropoda</taxon>
        <taxon>Hexapoda</taxon>
        <taxon>Insecta</taxon>
        <taxon>Pterygota</taxon>
        <taxon>Neoptera</taxon>
        <taxon>Endopterygota</taxon>
        <taxon>Coleoptera</taxon>
        <taxon>Polyphaga</taxon>
        <taxon>Cucujiformia</taxon>
        <taxon>Curculionidae</taxon>
        <taxon>Ceutorhynchinae</taxon>
        <taxon>Ceutorhynchus</taxon>
    </lineage>
</organism>
<proteinExistence type="predicted"/>
<reference evidence="2" key="1">
    <citation type="submission" date="2022-01" db="EMBL/GenBank/DDBJ databases">
        <authorList>
            <person name="King R."/>
        </authorList>
    </citation>
    <scope>NUCLEOTIDE SEQUENCE</scope>
</reference>